<feature type="signal peptide" evidence="1">
    <location>
        <begin position="1"/>
        <end position="17"/>
    </location>
</feature>
<dbReference type="Pfam" id="PF00135">
    <property type="entry name" value="COesterase"/>
    <property type="match status" value="1"/>
</dbReference>
<accession>A0A811L6E7</accession>
<keyword evidence="4" id="KW-1185">Reference proteome</keyword>
<dbReference type="InterPro" id="IPR002018">
    <property type="entry name" value="CarbesteraseB"/>
</dbReference>
<evidence type="ECO:0000259" key="2">
    <source>
        <dbReference type="Pfam" id="PF00135"/>
    </source>
</evidence>
<dbReference type="InterPro" id="IPR029058">
    <property type="entry name" value="AB_hydrolase_fold"/>
</dbReference>
<gene>
    <name evidence="3" type="ORF">BOKJ2_LOCUS10622</name>
</gene>
<dbReference type="AlphaFoldDB" id="A0A811L6E7"/>
<dbReference type="InterPro" id="IPR050309">
    <property type="entry name" value="Type-B_Carboxylest/Lipase"/>
</dbReference>
<reference evidence="3" key="1">
    <citation type="submission" date="2020-09" db="EMBL/GenBank/DDBJ databases">
        <authorList>
            <person name="Kikuchi T."/>
        </authorList>
    </citation>
    <scope>NUCLEOTIDE SEQUENCE</scope>
    <source>
        <strain evidence="3">SH1</strain>
    </source>
</reference>
<dbReference type="EMBL" id="CAJFCW020000005">
    <property type="protein sequence ID" value="CAG9118984.1"/>
    <property type="molecule type" value="Genomic_DNA"/>
</dbReference>
<comment type="caution">
    <text evidence="3">The sequence shown here is derived from an EMBL/GenBank/DDBJ whole genome shotgun (WGS) entry which is preliminary data.</text>
</comment>
<evidence type="ECO:0000313" key="4">
    <source>
        <dbReference type="Proteomes" id="UP000614601"/>
    </source>
</evidence>
<evidence type="ECO:0000313" key="3">
    <source>
        <dbReference type="EMBL" id="CAD5223852.1"/>
    </source>
</evidence>
<feature type="domain" description="Carboxylesterase type B" evidence="2">
    <location>
        <begin position="18"/>
        <end position="540"/>
    </location>
</feature>
<dbReference type="Proteomes" id="UP000614601">
    <property type="component" value="Unassembled WGS sequence"/>
</dbReference>
<name>A0A811L6E7_9BILA</name>
<protein>
    <recommendedName>
        <fullName evidence="2">Carboxylesterase type B domain-containing protein</fullName>
    </recommendedName>
</protein>
<sequence length="569" mass="64664">MLPRLICISLLCLYTTASPVVETKVGTIEGFEHKVINGQSVDIFLGIPYAKPPVGELRFERPQPHEPFTHTLRAKKYSAGCPSHADVDALSPENEDCLTLNIMAPKPKEIPVPDKGYPVLFWIHPGGYCIGSASWFSYESIAENFVSRGIIVVTVNYRLGFLGFAATGDSTFSGNNGLFDQTLALEWVYNNIKSFNGDSRAITVWGLSAGSASAAQLSVSPYSRQFVSKSIQMSGSFFASWTTSDQVINETWKLVTAVGCDRDSTTEVKQCLKNKSYRHLLDASHHIGINRQSLNLALYQPRLDGDFFPRDYVELLAESRITTFVGSANDESILFAVFNAMSSINGLGLKPEEIPTLTVSDLKRRIRDNLFPAHEYGKRAKQIQNRVINYYLENLKNQEDPLELTEIYAKIQTHMQFFVPMLYELMERSKYDVPVYVYHNNYYADHHFPAEAPFRAAIHAAEMKAMFDFPIPDNYEHTLEDLEHKERLITAIEKFVKTGNPSTDQISWPSISKQNPFKHVHLEAKAEVKDTFDQKLVDFWLKMREDFGDIVVRNIHFGYYVDEHEKTEF</sequence>
<dbReference type="Gene3D" id="3.40.50.1820">
    <property type="entry name" value="alpha/beta hydrolase"/>
    <property type="match status" value="1"/>
</dbReference>
<dbReference type="PANTHER" id="PTHR11559">
    <property type="entry name" value="CARBOXYLESTERASE"/>
    <property type="match status" value="1"/>
</dbReference>
<dbReference type="Proteomes" id="UP000783686">
    <property type="component" value="Unassembled WGS sequence"/>
</dbReference>
<keyword evidence="1" id="KW-0732">Signal</keyword>
<organism evidence="3 4">
    <name type="scientific">Bursaphelenchus okinawaensis</name>
    <dbReference type="NCBI Taxonomy" id="465554"/>
    <lineage>
        <taxon>Eukaryota</taxon>
        <taxon>Metazoa</taxon>
        <taxon>Ecdysozoa</taxon>
        <taxon>Nematoda</taxon>
        <taxon>Chromadorea</taxon>
        <taxon>Rhabditida</taxon>
        <taxon>Tylenchina</taxon>
        <taxon>Tylenchomorpha</taxon>
        <taxon>Aphelenchoidea</taxon>
        <taxon>Aphelenchoididae</taxon>
        <taxon>Bursaphelenchus</taxon>
    </lineage>
</organism>
<proteinExistence type="predicted"/>
<evidence type="ECO:0000256" key="1">
    <source>
        <dbReference type="SAM" id="SignalP"/>
    </source>
</evidence>
<feature type="chain" id="PRO_5035681767" description="Carboxylesterase type B domain-containing protein" evidence="1">
    <location>
        <begin position="18"/>
        <end position="569"/>
    </location>
</feature>
<dbReference type="SUPFAM" id="SSF53474">
    <property type="entry name" value="alpha/beta-Hydrolases"/>
    <property type="match status" value="1"/>
</dbReference>
<dbReference type="OrthoDB" id="6846267at2759"/>
<dbReference type="EMBL" id="CAJFDH010000005">
    <property type="protein sequence ID" value="CAD5223852.1"/>
    <property type="molecule type" value="Genomic_DNA"/>
</dbReference>